<name>A0AAV0NE52_9ROSI</name>
<sequence length="183" mass="20321">MGGVTSSMAAKLAFFPPNPPSYKLVADEMTGLLLLSTFPHRENVEILKLPTRKGTEVVAMYIRHPMANSTLLYSHGNAADLGQMYELFVELSIHLRVNLMGYDYSGYGQSSGKEGYGAKQEDIILYGQSVGSGPTLDLAARLPHLRAVVLHSPILSGLRVMYPVKKSYWFDIYKVLLQVYNHP</sequence>
<gene>
    <name evidence="1" type="ORF">LITE_LOCUS32840</name>
</gene>
<dbReference type="InterPro" id="IPR029058">
    <property type="entry name" value="AB_hydrolase_fold"/>
</dbReference>
<dbReference type="AlphaFoldDB" id="A0AAV0NE52"/>
<reference evidence="1" key="1">
    <citation type="submission" date="2022-08" db="EMBL/GenBank/DDBJ databases">
        <authorList>
            <person name="Gutierrez-Valencia J."/>
        </authorList>
    </citation>
    <scope>NUCLEOTIDE SEQUENCE</scope>
</reference>
<dbReference type="PANTHER" id="PTHR12277">
    <property type="entry name" value="ALPHA/BETA HYDROLASE DOMAIN-CONTAINING PROTEIN"/>
    <property type="match status" value="1"/>
</dbReference>
<evidence type="ECO:0000313" key="2">
    <source>
        <dbReference type="Proteomes" id="UP001154282"/>
    </source>
</evidence>
<dbReference type="SUPFAM" id="SSF53474">
    <property type="entry name" value="alpha/beta-Hydrolases"/>
    <property type="match status" value="1"/>
</dbReference>
<accession>A0AAV0NE52</accession>
<organism evidence="1 2">
    <name type="scientific">Linum tenue</name>
    <dbReference type="NCBI Taxonomy" id="586396"/>
    <lineage>
        <taxon>Eukaryota</taxon>
        <taxon>Viridiplantae</taxon>
        <taxon>Streptophyta</taxon>
        <taxon>Embryophyta</taxon>
        <taxon>Tracheophyta</taxon>
        <taxon>Spermatophyta</taxon>
        <taxon>Magnoliopsida</taxon>
        <taxon>eudicotyledons</taxon>
        <taxon>Gunneridae</taxon>
        <taxon>Pentapetalae</taxon>
        <taxon>rosids</taxon>
        <taxon>fabids</taxon>
        <taxon>Malpighiales</taxon>
        <taxon>Linaceae</taxon>
        <taxon>Linum</taxon>
    </lineage>
</organism>
<proteinExistence type="predicted"/>
<evidence type="ECO:0000313" key="1">
    <source>
        <dbReference type="EMBL" id="CAI0456641.1"/>
    </source>
</evidence>
<dbReference type="EMBL" id="CAMGYJ010000008">
    <property type="protein sequence ID" value="CAI0456641.1"/>
    <property type="molecule type" value="Genomic_DNA"/>
</dbReference>
<dbReference type="PANTHER" id="PTHR12277:SF81">
    <property type="entry name" value="PROTEIN ABHD13"/>
    <property type="match status" value="1"/>
</dbReference>
<dbReference type="Gene3D" id="3.40.50.1820">
    <property type="entry name" value="alpha/beta hydrolase"/>
    <property type="match status" value="1"/>
</dbReference>
<protein>
    <submittedName>
        <fullName evidence="1">Uncharacterized protein</fullName>
    </submittedName>
</protein>
<comment type="caution">
    <text evidence="1">The sequence shown here is derived from an EMBL/GenBank/DDBJ whole genome shotgun (WGS) entry which is preliminary data.</text>
</comment>
<keyword evidence="2" id="KW-1185">Reference proteome</keyword>
<dbReference type="Proteomes" id="UP001154282">
    <property type="component" value="Unassembled WGS sequence"/>
</dbReference>